<feature type="active site" evidence="9">
    <location>
        <position position="285"/>
    </location>
</feature>
<protein>
    <recommendedName>
        <fullName evidence="9">Beta-ketoacyl-[acyl-carrier-protein] synthase III</fullName>
        <shortName evidence="9">Beta-ketoacyl-ACP synthase III</shortName>
        <shortName evidence="9">KAS III</shortName>
        <ecNumber evidence="9">2.3.1.180</ecNumber>
    </recommendedName>
    <alternativeName>
        <fullName evidence="9">3-oxoacyl-[acyl-carrier-protein] synthase 3</fullName>
    </alternativeName>
    <alternativeName>
        <fullName evidence="9">3-oxoacyl-[acyl-carrier-protein] synthase III</fullName>
    </alternativeName>
</protein>
<dbReference type="SUPFAM" id="SSF53901">
    <property type="entry name" value="Thiolase-like"/>
    <property type="match status" value="1"/>
</dbReference>
<keyword evidence="9" id="KW-0511">Multifunctional enzyme</keyword>
<dbReference type="HAMAP" id="MF_01815">
    <property type="entry name" value="FabH"/>
    <property type="match status" value="1"/>
</dbReference>
<comment type="subcellular location">
    <subcellularLocation>
        <location evidence="9">Cytoplasm</location>
    </subcellularLocation>
</comment>
<evidence type="ECO:0000256" key="6">
    <source>
        <dbReference type="ARBA" id="ARBA00023098"/>
    </source>
</evidence>
<dbReference type="InterPro" id="IPR013751">
    <property type="entry name" value="ACP_syn_III_N"/>
</dbReference>
<dbReference type="EMBL" id="BORW01000010">
    <property type="protein sequence ID" value="GIO67606.1"/>
    <property type="molecule type" value="Genomic_DNA"/>
</dbReference>
<dbReference type="Proteomes" id="UP000680638">
    <property type="component" value="Unassembled WGS sequence"/>
</dbReference>
<feature type="domain" description="Beta-ketoacyl-[acyl-carrier-protein] synthase III N-terminal" evidence="11">
    <location>
        <begin position="112"/>
        <end position="190"/>
    </location>
</feature>
<evidence type="ECO:0000256" key="4">
    <source>
        <dbReference type="ARBA" id="ARBA00022679"/>
    </source>
</evidence>
<evidence type="ECO:0000256" key="1">
    <source>
        <dbReference type="ARBA" id="ARBA00008642"/>
    </source>
</evidence>
<name>A0ABQ4LXY3_9BACL</name>
<dbReference type="InterPro" id="IPR013747">
    <property type="entry name" value="ACP_syn_III_C"/>
</dbReference>
<dbReference type="EC" id="2.3.1.180" evidence="9"/>
<feature type="active site" evidence="9">
    <location>
        <position position="255"/>
    </location>
</feature>
<dbReference type="Gene3D" id="3.40.47.10">
    <property type="match status" value="1"/>
</dbReference>
<keyword evidence="8 9" id="KW-0012">Acyltransferase</keyword>
<evidence type="ECO:0000259" key="11">
    <source>
        <dbReference type="Pfam" id="PF08545"/>
    </source>
</evidence>
<comment type="similarity">
    <text evidence="1 9">Belongs to the thiolase-like superfamily. FabH family.</text>
</comment>
<keyword evidence="5 9" id="KW-0276">Fatty acid metabolism</keyword>
<evidence type="ECO:0000256" key="3">
    <source>
        <dbReference type="ARBA" id="ARBA00022516"/>
    </source>
</evidence>
<dbReference type="Pfam" id="PF08541">
    <property type="entry name" value="ACP_syn_III_C"/>
    <property type="match status" value="1"/>
</dbReference>
<dbReference type="PANTHER" id="PTHR34069:SF2">
    <property type="entry name" value="BETA-KETOACYL-[ACYL-CARRIER-PROTEIN] SYNTHASE III"/>
    <property type="match status" value="1"/>
</dbReference>
<evidence type="ECO:0000313" key="12">
    <source>
        <dbReference type="EMBL" id="GIO67606.1"/>
    </source>
</evidence>
<keyword evidence="3 9" id="KW-0444">Lipid biosynthesis</keyword>
<keyword evidence="6 9" id="KW-0443">Lipid metabolism</keyword>
<comment type="pathway">
    <text evidence="9">Lipid metabolism; fatty acid biosynthesis.</text>
</comment>
<comment type="caution">
    <text evidence="9">Lacks conserved residue(s) required for the propagation of feature annotation.</text>
</comment>
<dbReference type="NCBIfam" id="NF006829">
    <property type="entry name" value="PRK09352.1"/>
    <property type="match status" value="1"/>
</dbReference>
<evidence type="ECO:0000256" key="7">
    <source>
        <dbReference type="ARBA" id="ARBA00023160"/>
    </source>
</evidence>
<dbReference type="Pfam" id="PF08545">
    <property type="entry name" value="ACP_syn_III"/>
    <property type="match status" value="1"/>
</dbReference>
<evidence type="ECO:0000259" key="10">
    <source>
        <dbReference type="Pfam" id="PF08541"/>
    </source>
</evidence>
<comment type="domain">
    <text evidence="9">The last Arg residue of the ACP-binding site is essential for the weak association between ACP/AcpP and FabH.</text>
</comment>
<keyword evidence="13" id="KW-1185">Reference proteome</keyword>
<keyword evidence="7 9" id="KW-0275">Fatty acid biosynthesis</keyword>
<keyword evidence="2 9" id="KW-0963">Cytoplasm</keyword>
<comment type="caution">
    <text evidence="12">The sequence shown here is derived from an EMBL/GenBank/DDBJ whole genome shotgun (WGS) entry which is preliminary data.</text>
</comment>
<reference evidence="12 13" key="1">
    <citation type="submission" date="2021-03" db="EMBL/GenBank/DDBJ databases">
        <title>Antimicrobial resistance genes in bacteria isolated from Japanese honey, and their potential for conferring macrolide and lincosamide resistance in the American foulbrood pathogen Paenibacillus larvae.</title>
        <authorList>
            <person name="Okamoto M."/>
            <person name="Kumagai M."/>
            <person name="Kanamori H."/>
            <person name="Takamatsu D."/>
        </authorList>
    </citation>
    <scope>NUCLEOTIDE SEQUENCE [LARGE SCALE GENOMIC DNA]</scope>
    <source>
        <strain evidence="12 13">J21TS3</strain>
    </source>
</reference>
<evidence type="ECO:0000256" key="9">
    <source>
        <dbReference type="HAMAP-Rule" id="MF_01815"/>
    </source>
</evidence>
<comment type="subunit">
    <text evidence="9">Homodimer.</text>
</comment>
<sequence length="337" mass="36285">MISNAISKAAITAIGTYVPDKRLTNADLEKLVETNDEWIVQRTGMRERRISAEQEFTSDLCIRAVDDLMRTYGKTVEDVDLIIVATTTPDYPFPSVACLIQEHFNIRSTGAFDLNATCAGFAYGLHLANGLISAGLHRKVLVVGGETLSKVTDYTDRTTCILFGDGAGAVLVEADEARPGFIASLQGTDGSGGVHLYRAGMSNTLKGQPLAGQGNIVQNGREVYKWAVRTVSSGIAELLPHAGMTTADIDWFVPHSVNLRMIESICEKTGIPIEKTLYSVEYMGNTSAASIPLSLGLGVREQKLKYGDTLLLYGFGGGLTHAGLVVRWGVPDLDVRA</sequence>
<dbReference type="InterPro" id="IPR004655">
    <property type="entry name" value="FabH"/>
</dbReference>
<evidence type="ECO:0000256" key="8">
    <source>
        <dbReference type="ARBA" id="ARBA00023315"/>
    </source>
</evidence>
<dbReference type="InterPro" id="IPR016039">
    <property type="entry name" value="Thiolase-like"/>
</dbReference>
<dbReference type="PANTHER" id="PTHR34069">
    <property type="entry name" value="3-OXOACYL-[ACYL-CARRIER-PROTEIN] SYNTHASE 3"/>
    <property type="match status" value="1"/>
</dbReference>
<comment type="function">
    <text evidence="9">Catalyzes the condensation reaction of fatty acid synthesis by the addition to an acyl acceptor of two carbons from malonyl-ACP. Catalyzes the first condensation reaction which initiates fatty acid synthesis and may therefore play a role in governing the total rate of fatty acid production. Possesses both acetoacetyl-ACP synthase and acetyl transacylase activities. Its substrate specificity determines the biosynthesis of branched-chain and/or straight-chain of fatty acids.</text>
</comment>
<dbReference type="CDD" id="cd00830">
    <property type="entry name" value="KAS_III"/>
    <property type="match status" value="1"/>
</dbReference>
<gene>
    <name evidence="12" type="primary">fabHB</name>
    <name evidence="9" type="synonym">fabH</name>
    <name evidence="12" type="ORF">J21TS3_24270</name>
</gene>
<comment type="catalytic activity">
    <reaction evidence="9">
        <text>malonyl-[ACP] + acetyl-CoA + H(+) = 3-oxobutanoyl-[ACP] + CO2 + CoA</text>
        <dbReference type="Rhea" id="RHEA:12080"/>
        <dbReference type="Rhea" id="RHEA-COMP:9623"/>
        <dbReference type="Rhea" id="RHEA-COMP:9625"/>
        <dbReference type="ChEBI" id="CHEBI:15378"/>
        <dbReference type="ChEBI" id="CHEBI:16526"/>
        <dbReference type="ChEBI" id="CHEBI:57287"/>
        <dbReference type="ChEBI" id="CHEBI:57288"/>
        <dbReference type="ChEBI" id="CHEBI:78449"/>
        <dbReference type="ChEBI" id="CHEBI:78450"/>
        <dbReference type="EC" id="2.3.1.180"/>
    </reaction>
</comment>
<evidence type="ECO:0000256" key="5">
    <source>
        <dbReference type="ARBA" id="ARBA00022832"/>
    </source>
</evidence>
<dbReference type="NCBIfam" id="TIGR00747">
    <property type="entry name" value="fabH"/>
    <property type="match status" value="1"/>
</dbReference>
<feature type="domain" description="Beta-ketoacyl-[acyl-carrier-protein] synthase III C-terminal" evidence="10">
    <location>
        <begin position="241"/>
        <end position="328"/>
    </location>
</feature>
<evidence type="ECO:0000313" key="13">
    <source>
        <dbReference type="Proteomes" id="UP000680638"/>
    </source>
</evidence>
<accession>A0ABQ4LXY3</accession>
<organism evidence="12 13">
    <name type="scientific">Paenibacillus cookii</name>
    <dbReference type="NCBI Taxonomy" id="157839"/>
    <lineage>
        <taxon>Bacteria</taxon>
        <taxon>Bacillati</taxon>
        <taxon>Bacillota</taxon>
        <taxon>Bacilli</taxon>
        <taxon>Bacillales</taxon>
        <taxon>Paenibacillaceae</taxon>
        <taxon>Paenibacillus</taxon>
    </lineage>
</organism>
<evidence type="ECO:0000256" key="2">
    <source>
        <dbReference type="ARBA" id="ARBA00022490"/>
    </source>
</evidence>
<proteinExistence type="inferred from homology"/>
<keyword evidence="4 9" id="KW-0808">Transferase</keyword>
<feature type="active site" evidence="9">
    <location>
        <position position="118"/>
    </location>
</feature>